<dbReference type="EMBL" id="CAJNOQ010029945">
    <property type="protein sequence ID" value="CAF1571631.1"/>
    <property type="molecule type" value="Genomic_DNA"/>
</dbReference>
<comment type="caution">
    <text evidence="6">The sequence shown here is derived from an EMBL/GenBank/DDBJ whole genome shotgun (WGS) entry which is preliminary data.</text>
</comment>
<dbReference type="InterPro" id="IPR047153">
    <property type="entry name" value="TRIM45/56/19-like"/>
</dbReference>
<organism evidence="6 8">
    <name type="scientific">Didymodactylos carnosus</name>
    <dbReference type="NCBI Taxonomy" id="1234261"/>
    <lineage>
        <taxon>Eukaryota</taxon>
        <taxon>Metazoa</taxon>
        <taxon>Spiralia</taxon>
        <taxon>Gnathifera</taxon>
        <taxon>Rotifera</taxon>
        <taxon>Eurotatoria</taxon>
        <taxon>Bdelloidea</taxon>
        <taxon>Philodinida</taxon>
        <taxon>Philodinidae</taxon>
        <taxon>Didymodactylos</taxon>
    </lineage>
</organism>
<dbReference type="PANTHER" id="PTHR25462">
    <property type="entry name" value="BONUS, ISOFORM C-RELATED"/>
    <property type="match status" value="1"/>
</dbReference>
<dbReference type="Proteomes" id="UP000681722">
    <property type="component" value="Unassembled WGS sequence"/>
</dbReference>
<dbReference type="OrthoDB" id="9992988at2759"/>
<keyword evidence="1" id="KW-0479">Metal-binding</keyword>
<dbReference type="SMART" id="SM00184">
    <property type="entry name" value="RING"/>
    <property type="match status" value="1"/>
</dbReference>
<dbReference type="GO" id="GO:0061630">
    <property type="term" value="F:ubiquitin protein ligase activity"/>
    <property type="evidence" value="ECO:0007669"/>
    <property type="project" value="TreeGrafter"/>
</dbReference>
<evidence type="ECO:0000256" key="4">
    <source>
        <dbReference type="PROSITE-ProRule" id="PRU00175"/>
    </source>
</evidence>
<dbReference type="InterPro" id="IPR013083">
    <property type="entry name" value="Znf_RING/FYVE/PHD"/>
</dbReference>
<name>A0A815YH65_9BILA</name>
<dbReference type="InterPro" id="IPR017907">
    <property type="entry name" value="Znf_RING_CS"/>
</dbReference>
<sequence>MAKSKDEFLDEILMCGICLSRMKQPRSLPCMHSFCQQCLIEFVHNSTNSIDCPYCKLHIEYNNFAHFQSMLLVNPVLKQLCEALDSENFTSSKFDDSNTSSSTTNNNASHARCHTCGLLKLLKVCKHCFFMLCQECRKQHLLEVHSESKHLLEQLEYRLKLVQTKKFELDQQLELYDQLKRQTNDYALKLFHVICKQRDMVWEQLEQLQQKDQQLFWNQNSFENMEKFDFFLQLCDIGKKKLQAKNITDKELIELSENLLSQPSEISQEIIEKIEFSKIQLKLNEAVINDEQIFIEIVHEKKDDQSLPPTSLTPPCELVDLTSLIEQQDED</sequence>
<dbReference type="EMBL" id="CAJOBC010095782">
    <property type="protein sequence ID" value="CAF4435125.1"/>
    <property type="molecule type" value="Genomic_DNA"/>
</dbReference>
<dbReference type="SUPFAM" id="SSF57850">
    <property type="entry name" value="RING/U-box"/>
    <property type="match status" value="1"/>
</dbReference>
<evidence type="ECO:0000313" key="8">
    <source>
        <dbReference type="Proteomes" id="UP000663829"/>
    </source>
</evidence>
<reference evidence="6" key="1">
    <citation type="submission" date="2021-02" db="EMBL/GenBank/DDBJ databases">
        <authorList>
            <person name="Nowell W R."/>
        </authorList>
    </citation>
    <scope>NUCLEOTIDE SEQUENCE</scope>
</reference>
<keyword evidence="8" id="KW-1185">Reference proteome</keyword>
<dbReference type="Pfam" id="PF00097">
    <property type="entry name" value="zf-C3HC4"/>
    <property type="match status" value="1"/>
</dbReference>
<dbReference type="PROSITE" id="PS50089">
    <property type="entry name" value="ZF_RING_2"/>
    <property type="match status" value="1"/>
</dbReference>
<proteinExistence type="predicted"/>
<protein>
    <recommendedName>
        <fullName evidence="5">RING-type domain-containing protein</fullName>
    </recommendedName>
</protein>
<evidence type="ECO:0000313" key="6">
    <source>
        <dbReference type="EMBL" id="CAF1571631.1"/>
    </source>
</evidence>
<dbReference type="GO" id="GO:0008270">
    <property type="term" value="F:zinc ion binding"/>
    <property type="evidence" value="ECO:0007669"/>
    <property type="project" value="UniProtKB-KW"/>
</dbReference>
<dbReference type="PANTHER" id="PTHR25462:SF296">
    <property type="entry name" value="MEIOTIC P26, ISOFORM F"/>
    <property type="match status" value="1"/>
</dbReference>
<evidence type="ECO:0000259" key="5">
    <source>
        <dbReference type="PROSITE" id="PS50089"/>
    </source>
</evidence>
<dbReference type="Gene3D" id="3.30.40.10">
    <property type="entry name" value="Zinc/RING finger domain, C3HC4 (zinc finger)"/>
    <property type="match status" value="1"/>
</dbReference>
<dbReference type="PROSITE" id="PS00518">
    <property type="entry name" value="ZF_RING_1"/>
    <property type="match status" value="1"/>
</dbReference>
<evidence type="ECO:0000256" key="1">
    <source>
        <dbReference type="ARBA" id="ARBA00022723"/>
    </source>
</evidence>
<dbReference type="AlphaFoldDB" id="A0A815YH65"/>
<evidence type="ECO:0000256" key="3">
    <source>
        <dbReference type="ARBA" id="ARBA00022833"/>
    </source>
</evidence>
<keyword evidence="3" id="KW-0862">Zinc</keyword>
<keyword evidence="2 4" id="KW-0863">Zinc-finger</keyword>
<dbReference type="InterPro" id="IPR018957">
    <property type="entry name" value="Znf_C3HC4_RING-type"/>
</dbReference>
<evidence type="ECO:0000313" key="7">
    <source>
        <dbReference type="EMBL" id="CAF4435125.1"/>
    </source>
</evidence>
<accession>A0A815YH65</accession>
<gene>
    <name evidence="6" type="ORF">GPM918_LOCUS40437</name>
    <name evidence="7" type="ORF">SRO942_LOCUS41378</name>
</gene>
<feature type="domain" description="RING-type" evidence="5">
    <location>
        <begin position="15"/>
        <end position="56"/>
    </location>
</feature>
<evidence type="ECO:0000256" key="2">
    <source>
        <dbReference type="ARBA" id="ARBA00022771"/>
    </source>
</evidence>
<dbReference type="InterPro" id="IPR001841">
    <property type="entry name" value="Znf_RING"/>
</dbReference>
<dbReference type="Proteomes" id="UP000663829">
    <property type="component" value="Unassembled WGS sequence"/>
</dbReference>